<keyword evidence="4" id="KW-0804">Transcription</keyword>
<evidence type="ECO:0000256" key="3">
    <source>
        <dbReference type="ARBA" id="ARBA00023015"/>
    </source>
</evidence>
<evidence type="ECO:0000256" key="5">
    <source>
        <dbReference type="ARBA" id="ARBA00023242"/>
    </source>
</evidence>
<comment type="similarity">
    <text evidence="2">Belongs to the TADA1 family.</text>
</comment>
<reference evidence="6" key="1">
    <citation type="submission" date="2009-04" db="EMBL/GenBank/DDBJ databases">
        <authorList>
            <person name="Carlson J."/>
            <person name="Booth B."/>
            <person name="Frise E."/>
            <person name="Park S."/>
            <person name="Wan K."/>
            <person name="Yu C."/>
            <person name="Celniker S."/>
        </authorList>
    </citation>
    <scope>NUCLEOTIDE SEQUENCE</scope>
</reference>
<dbReference type="ExpressionAtlas" id="C1C3F6">
    <property type="expression patterns" value="baseline and differential"/>
</dbReference>
<dbReference type="EMBL" id="BT081385">
    <property type="protein sequence ID" value="ACO51515.1"/>
    <property type="molecule type" value="mRNA"/>
</dbReference>
<name>C1C3F6_DROME</name>
<organism evidence="6">
    <name type="scientific">Drosophila melanogaster</name>
    <name type="common">Fruit fly</name>
    <dbReference type="NCBI Taxonomy" id="7227"/>
    <lineage>
        <taxon>Eukaryota</taxon>
        <taxon>Metazoa</taxon>
        <taxon>Ecdysozoa</taxon>
        <taxon>Arthropoda</taxon>
        <taxon>Hexapoda</taxon>
        <taxon>Insecta</taxon>
        <taxon>Pterygota</taxon>
        <taxon>Neoptera</taxon>
        <taxon>Endopterygota</taxon>
        <taxon>Diptera</taxon>
        <taxon>Brachycera</taxon>
        <taxon>Muscomorpha</taxon>
        <taxon>Ephydroidea</taxon>
        <taxon>Drosophilidae</taxon>
        <taxon>Drosophila</taxon>
        <taxon>Sophophora</taxon>
    </lineage>
</organism>
<evidence type="ECO:0000256" key="4">
    <source>
        <dbReference type="ARBA" id="ARBA00023163"/>
    </source>
</evidence>
<dbReference type="AlphaFoldDB" id="C1C3F6"/>
<dbReference type="GO" id="GO:0000124">
    <property type="term" value="C:SAGA complex"/>
    <property type="evidence" value="ECO:0007669"/>
    <property type="project" value="UniProtKB-ARBA"/>
</dbReference>
<feature type="non-terminal residue" evidence="6">
    <location>
        <position position="1"/>
    </location>
</feature>
<dbReference type="GO" id="GO:0005634">
    <property type="term" value="C:nucleus"/>
    <property type="evidence" value="ECO:0007669"/>
    <property type="project" value="UniProtKB-SubCell"/>
</dbReference>
<dbReference type="PANTHER" id="PTHR21277">
    <property type="entry name" value="TRANSCRIPTIONAL ADAPTER 1"/>
    <property type="match status" value="1"/>
</dbReference>
<gene>
    <name evidence="6" type="primary">Ada1-1-RA</name>
</gene>
<sequence>DWSLESAAFICLYSNSQTVGFSCLVVIPNTKMLTDRVLATKEALVVALGDNWERYRANMKNWFRSRWTKEEFDAESRKILTPDKLHLHNQFLLALLNKIDAFAPLENPPAVQTSSSSGNRSKRRKRSCRTFAERLNFELSDVLDFVAEDNMQIIRPPTTIGIPSDQQQQQLQSQRYCAQELFLPDAGFIMGRFLIGAWEIGLVSVDDNVAEYVAMAVQVLLKDLLSAIIKKRKHYKTSGEGNFYYDVGAPLRDPSLRNTVTRQKVDDTPLELDKELNTANFMRRQNDDVTFLSACEEVQPTERTVITLKDCQLALRDRNLIGSHAVYSINMERLNMMMH</sequence>
<dbReference type="HOGENOM" id="CLU_071612_0_0_1"/>
<keyword evidence="5" id="KW-0539">Nucleus</keyword>
<comment type="subcellular location">
    <subcellularLocation>
        <location evidence="1">Nucleus</location>
    </subcellularLocation>
</comment>
<evidence type="ECO:0000256" key="1">
    <source>
        <dbReference type="ARBA" id="ARBA00004123"/>
    </source>
</evidence>
<dbReference type="InterPro" id="IPR024738">
    <property type="entry name" value="Hfi1/Tada1"/>
</dbReference>
<evidence type="ECO:0000256" key="2">
    <source>
        <dbReference type="ARBA" id="ARBA00010314"/>
    </source>
</evidence>
<dbReference type="OrthoDB" id="10264870at2759"/>
<evidence type="ECO:0000313" key="6">
    <source>
        <dbReference type="EMBL" id="ACO51515.1"/>
    </source>
</evidence>
<proteinExistence type="evidence at transcript level"/>
<dbReference type="Pfam" id="PF12767">
    <property type="entry name" value="SAGA-Tad1"/>
    <property type="match status" value="1"/>
</dbReference>
<accession>C1C3F6</accession>
<dbReference type="CDD" id="cd22934">
    <property type="entry name" value="HFD_TADA1"/>
    <property type="match status" value="1"/>
</dbReference>
<dbReference type="PANTHER" id="PTHR21277:SF5">
    <property type="entry name" value="TRANSCRIPTIONAL ADAPTER 1"/>
    <property type="match status" value="1"/>
</dbReference>
<dbReference type="VEuPathDB" id="VectorBase:FBgn0051866"/>
<keyword evidence="3" id="KW-0805">Transcription regulation</keyword>
<protein>
    <submittedName>
        <fullName evidence="6">FI09215p</fullName>
    </submittedName>
</protein>